<feature type="domain" description="Glucose-methanol-choline oxidoreductase N-terminal" evidence="7">
    <location>
        <begin position="94"/>
        <end position="117"/>
    </location>
</feature>
<dbReference type="Proteomes" id="UP000002640">
    <property type="component" value="Unassembled WGS sequence"/>
</dbReference>
<dbReference type="EMBL" id="JH159153">
    <property type="protein sequence ID" value="EGZ21199.1"/>
    <property type="molecule type" value="Genomic_DNA"/>
</dbReference>
<comment type="similarity">
    <text evidence="2 6">Belongs to the GMC oxidoreductase family.</text>
</comment>
<dbReference type="Pfam" id="PF00732">
    <property type="entry name" value="GMC_oxred_N"/>
    <property type="match status" value="1"/>
</dbReference>
<evidence type="ECO:0000256" key="3">
    <source>
        <dbReference type="ARBA" id="ARBA00022630"/>
    </source>
</evidence>
<protein>
    <recommendedName>
        <fullName evidence="7 8">Glucose-methanol-choline oxidoreductase N-terminal domain-containing protein</fullName>
    </recommendedName>
</protein>
<reference evidence="9 10" key="1">
    <citation type="journal article" date="2006" name="Science">
        <title>Phytophthora genome sequences uncover evolutionary origins and mechanisms of pathogenesis.</title>
        <authorList>
            <person name="Tyler B.M."/>
            <person name="Tripathy S."/>
            <person name="Zhang X."/>
            <person name="Dehal P."/>
            <person name="Jiang R.H."/>
            <person name="Aerts A."/>
            <person name="Arredondo F.D."/>
            <person name="Baxter L."/>
            <person name="Bensasson D."/>
            <person name="Beynon J.L."/>
            <person name="Chapman J."/>
            <person name="Damasceno C.M."/>
            <person name="Dorrance A.E."/>
            <person name="Dou D."/>
            <person name="Dickerman A.W."/>
            <person name="Dubchak I.L."/>
            <person name="Garbelotto M."/>
            <person name="Gijzen M."/>
            <person name="Gordon S.G."/>
            <person name="Govers F."/>
            <person name="Grunwald N.J."/>
            <person name="Huang W."/>
            <person name="Ivors K.L."/>
            <person name="Jones R.W."/>
            <person name="Kamoun S."/>
            <person name="Krampis K."/>
            <person name="Lamour K.H."/>
            <person name="Lee M.K."/>
            <person name="McDonald W.H."/>
            <person name="Medina M."/>
            <person name="Meijer H.J."/>
            <person name="Nordberg E.K."/>
            <person name="Maclean D.J."/>
            <person name="Ospina-Giraldo M.D."/>
            <person name="Morris P.F."/>
            <person name="Phuntumart V."/>
            <person name="Putnam N.H."/>
            <person name="Rash S."/>
            <person name="Rose J.K."/>
            <person name="Sakihama Y."/>
            <person name="Salamov A.A."/>
            <person name="Savidor A."/>
            <person name="Scheuring C.F."/>
            <person name="Smith B.M."/>
            <person name="Sobral B.W."/>
            <person name="Terry A."/>
            <person name="Torto-Alalibo T.A."/>
            <person name="Win J."/>
            <person name="Xu Z."/>
            <person name="Zhang H."/>
            <person name="Grigoriev I.V."/>
            <person name="Rokhsar D.S."/>
            <person name="Boore J.L."/>
        </authorList>
    </citation>
    <scope>NUCLEOTIDE SEQUENCE [LARGE SCALE GENOMIC DNA]</scope>
    <source>
        <strain evidence="9 10">P6497</strain>
    </source>
</reference>
<dbReference type="Pfam" id="PF05199">
    <property type="entry name" value="GMC_oxred_C"/>
    <property type="match status" value="1"/>
</dbReference>
<sequence>MPTSVVLQLVTEFDYIIVGGGSAGCVLANRLSADSSNSVLLVETGPKDRGLLDSIRLAMPAMLTANLIDERYNWNYVTEPQKNLNGRRLTWPRGRVLGGSSSINAMIYNRGHALGYEDWKNSGAAGWGYADCLPYFKKAQTHALGADDYRDQPLYQTFLDAAVQAGYPFTEDVNGYQQEGVGSSASAAYLTDSVLSRENLTVLTDTFVNKLVFEGKRAVGVEVEPFKKSGDQVPRRIRAAKEIILSGGAVNSPQLLMLSGVGDAQHLKEVGVPLVHHLPAEHLGVYLHVKCKKPITLYHATPHFPHEMAWMGLQWLTSKTGAGTSSHIEAGGFIRSAPGKRHPDLKWQFVPGASDKDRQLLLDGHAMMLHCTTLRATSRGFIKLRSADPRASPIIEPNYLDTETDRVDLRNGVRLTREVLQQQAFDEFRGDAVSPSDLVQSDSEIDAWVRQHASTDYHPSSTNRMGLESDANTVVDSQARVHGLEGLRVVDASIMPNNVSGNLNAPTIMLAEKAADMILRQSSAAHVIAPISDFFYVCPK</sequence>
<dbReference type="Gene3D" id="3.30.560.10">
    <property type="entry name" value="Glucose Oxidase, domain 3"/>
    <property type="match status" value="1"/>
</dbReference>
<gene>
    <name evidence="9" type="ORF">PHYSODRAFT_313518</name>
</gene>
<keyword evidence="3 6" id="KW-0285">Flavoprotein</keyword>
<dbReference type="KEGG" id="psoj:PHYSODRAFT_313518"/>
<dbReference type="PROSITE" id="PS00624">
    <property type="entry name" value="GMC_OXRED_2"/>
    <property type="match status" value="1"/>
</dbReference>
<dbReference type="Gene3D" id="3.50.50.60">
    <property type="entry name" value="FAD/NAD(P)-binding domain"/>
    <property type="match status" value="1"/>
</dbReference>
<evidence type="ECO:0000313" key="10">
    <source>
        <dbReference type="Proteomes" id="UP000002640"/>
    </source>
</evidence>
<dbReference type="SMR" id="G4ZA60"/>
<dbReference type="PIRSF" id="PIRSF000137">
    <property type="entry name" value="Alcohol_oxidase"/>
    <property type="match status" value="1"/>
</dbReference>
<dbReference type="PANTHER" id="PTHR11552">
    <property type="entry name" value="GLUCOSE-METHANOL-CHOLINE GMC OXIDOREDUCTASE"/>
    <property type="match status" value="1"/>
</dbReference>
<dbReference type="PROSITE" id="PS00623">
    <property type="entry name" value="GMC_OXRED_1"/>
    <property type="match status" value="1"/>
</dbReference>
<evidence type="ECO:0000259" key="7">
    <source>
        <dbReference type="PROSITE" id="PS00623"/>
    </source>
</evidence>
<dbReference type="InParanoid" id="G4ZA60"/>
<keyword evidence="4 5" id="KW-0274">FAD</keyword>
<dbReference type="OMA" id="TDPDPNM"/>
<accession>G4ZA60</accession>
<proteinExistence type="inferred from homology"/>
<dbReference type="NCBIfam" id="NF002550">
    <property type="entry name" value="PRK02106.1"/>
    <property type="match status" value="1"/>
</dbReference>
<dbReference type="RefSeq" id="XP_009523916.1">
    <property type="nucleotide sequence ID" value="XM_009525621.1"/>
</dbReference>
<feature type="binding site" evidence="5">
    <location>
        <position position="96"/>
    </location>
    <ligand>
        <name>FAD</name>
        <dbReference type="ChEBI" id="CHEBI:57692"/>
    </ligand>
</feature>
<dbReference type="GeneID" id="20643618"/>
<dbReference type="InterPro" id="IPR012132">
    <property type="entry name" value="GMC_OxRdtase"/>
</dbReference>
<organism evidence="9 10">
    <name type="scientific">Phytophthora sojae (strain P6497)</name>
    <name type="common">Soybean stem and root rot agent</name>
    <name type="synonym">Phytophthora megasperma f. sp. glycines</name>
    <dbReference type="NCBI Taxonomy" id="1094619"/>
    <lineage>
        <taxon>Eukaryota</taxon>
        <taxon>Sar</taxon>
        <taxon>Stramenopiles</taxon>
        <taxon>Oomycota</taxon>
        <taxon>Peronosporomycetes</taxon>
        <taxon>Peronosporales</taxon>
        <taxon>Peronosporaceae</taxon>
        <taxon>Phytophthora</taxon>
    </lineage>
</organism>
<evidence type="ECO:0000256" key="1">
    <source>
        <dbReference type="ARBA" id="ARBA00001974"/>
    </source>
</evidence>
<dbReference type="InterPro" id="IPR007867">
    <property type="entry name" value="GMC_OxRtase_C"/>
</dbReference>
<dbReference type="PANTHER" id="PTHR11552:SF147">
    <property type="entry name" value="CHOLINE DEHYDROGENASE, MITOCHONDRIAL"/>
    <property type="match status" value="1"/>
</dbReference>
<comment type="cofactor">
    <cofactor evidence="1 5">
        <name>FAD</name>
        <dbReference type="ChEBI" id="CHEBI:57692"/>
    </cofactor>
</comment>
<feature type="binding site" evidence="5">
    <location>
        <position position="208"/>
    </location>
    <ligand>
        <name>FAD</name>
        <dbReference type="ChEBI" id="CHEBI:57692"/>
    </ligand>
</feature>
<dbReference type="GO" id="GO:0016614">
    <property type="term" value="F:oxidoreductase activity, acting on CH-OH group of donors"/>
    <property type="evidence" value="ECO:0007669"/>
    <property type="project" value="InterPro"/>
</dbReference>
<evidence type="ECO:0000256" key="2">
    <source>
        <dbReference type="ARBA" id="ARBA00010790"/>
    </source>
</evidence>
<evidence type="ECO:0000256" key="5">
    <source>
        <dbReference type="PIRSR" id="PIRSR000137-2"/>
    </source>
</evidence>
<dbReference type="STRING" id="1094619.G4ZA60"/>
<dbReference type="InterPro" id="IPR036188">
    <property type="entry name" value="FAD/NAD-bd_sf"/>
</dbReference>
<dbReference type="AlphaFoldDB" id="G4ZA60"/>
<feature type="domain" description="Glucose-methanol-choline oxidoreductase N-terminal" evidence="8">
    <location>
        <begin position="248"/>
        <end position="262"/>
    </location>
</feature>
<dbReference type="SUPFAM" id="SSF54373">
    <property type="entry name" value="FAD-linked reductases, C-terminal domain"/>
    <property type="match status" value="1"/>
</dbReference>
<evidence type="ECO:0000313" key="9">
    <source>
        <dbReference type="EMBL" id="EGZ21199.1"/>
    </source>
</evidence>
<dbReference type="InterPro" id="IPR000172">
    <property type="entry name" value="GMC_OxRdtase_N"/>
</dbReference>
<dbReference type="SUPFAM" id="SSF51905">
    <property type="entry name" value="FAD/NAD(P)-binding domain"/>
    <property type="match status" value="1"/>
</dbReference>
<keyword evidence="10" id="KW-1185">Reference proteome</keyword>
<dbReference type="GO" id="GO:0050660">
    <property type="term" value="F:flavin adenine dinucleotide binding"/>
    <property type="evidence" value="ECO:0007669"/>
    <property type="project" value="InterPro"/>
</dbReference>
<evidence type="ECO:0000259" key="8">
    <source>
        <dbReference type="PROSITE" id="PS00624"/>
    </source>
</evidence>
<evidence type="ECO:0000256" key="6">
    <source>
        <dbReference type="RuleBase" id="RU003968"/>
    </source>
</evidence>
<evidence type="ECO:0000256" key="4">
    <source>
        <dbReference type="ARBA" id="ARBA00022827"/>
    </source>
</evidence>
<name>G4ZA60_PHYSP</name>